<evidence type="ECO:0000313" key="1">
    <source>
        <dbReference type="EMBL" id="CAI2381159.1"/>
    </source>
</evidence>
<accession>A0AAD1XYI8</accession>
<dbReference type="AlphaFoldDB" id="A0AAD1XYI8"/>
<evidence type="ECO:0000313" key="2">
    <source>
        <dbReference type="Proteomes" id="UP001295684"/>
    </source>
</evidence>
<organism evidence="1 2">
    <name type="scientific">Euplotes crassus</name>
    <dbReference type="NCBI Taxonomy" id="5936"/>
    <lineage>
        <taxon>Eukaryota</taxon>
        <taxon>Sar</taxon>
        <taxon>Alveolata</taxon>
        <taxon>Ciliophora</taxon>
        <taxon>Intramacronucleata</taxon>
        <taxon>Spirotrichea</taxon>
        <taxon>Hypotrichia</taxon>
        <taxon>Euplotida</taxon>
        <taxon>Euplotidae</taxon>
        <taxon>Moneuplotes</taxon>
    </lineage>
</organism>
<proteinExistence type="predicted"/>
<sequence length="187" mass="21128">MSLEGKGKQEKQSAMKLTSASFVPKILRKKQQIFTDQIQLSQTSSCEGQNVQAGLRVLPPGMQEKTLQKNNNTMPYPSLLGGNFPLDINNVIPFAGGPMKPPPLLFSHPDNVSILPLFNSTSSADSKTKKAHLRYSAKFILSMRDQCKERPGDMKDLDFAKKTENCEMQWHRKKTRYITKPRQPHAR</sequence>
<reference evidence="1" key="1">
    <citation type="submission" date="2023-07" db="EMBL/GenBank/DDBJ databases">
        <authorList>
            <consortium name="AG Swart"/>
            <person name="Singh M."/>
            <person name="Singh A."/>
            <person name="Seah K."/>
            <person name="Emmerich C."/>
        </authorList>
    </citation>
    <scope>NUCLEOTIDE SEQUENCE</scope>
    <source>
        <strain evidence="1">DP1</strain>
    </source>
</reference>
<comment type="caution">
    <text evidence="1">The sequence shown here is derived from an EMBL/GenBank/DDBJ whole genome shotgun (WGS) entry which is preliminary data.</text>
</comment>
<dbReference type="Proteomes" id="UP001295684">
    <property type="component" value="Unassembled WGS sequence"/>
</dbReference>
<name>A0AAD1XYI8_EUPCR</name>
<protein>
    <submittedName>
        <fullName evidence="1">Uncharacterized protein</fullName>
    </submittedName>
</protein>
<dbReference type="EMBL" id="CAMPGE010023192">
    <property type="protein sequence ID" value="CAI2381159.1"/>
    <property type="molecule type" value="Genomic_DNA"/>
</dbReference>
<gene>
    <name evidence="1" type="ORF">ECRASSUSDP1_LOCUS22606</name>
</gene>
<keyword evidence="2" id="KW-1185">Reference proteome</keyword>